<sequence length="327" mass="34223">MTSEDSAKIKPIDPLESASRTLDAEIAGLAKLKSSLSNDFVTSVEMLAGVNGRIIISGMGKSGHIGRKIAATLASTGTPAQFVHPGEASHGDLGMITAQDIVIGLSWSGETPELANLLAYVKRFKIPLIAITSNAESALGLAASICLTLPKAEEACPYGLAPTTSTTMQLAMGDALAVALLQRRGFTNMDFKSFHPGGKLGSGLMILNDIMHKGDKLPLCEGSILMSEALMIMTGKGFGCLGVTNSQGDLTGIITDGDLRRHMGTDLLDKTAADIMTENPKTVADTMLAAEALAVMNDNKIQSLFICEASKPIGFVHLHDLLRAGVG</sequence>
<dbReference type="Pfam" id="PF00571">
    <property type="entry name" value="CBS"/>
    <property type="match status" value="2"/>
</dbReference>
<feature type="site" description="Catalytically relevant" evidence="6">
    <location>
        <position position="61"/>
    </location>
</feature>
<dbReference type="GO" id="GO:1901135">
    <property type="term" value="P:carbohydrate derivative metabolic process"/>
    <property type="evidence" value="ECO:0007669"/>
    <property type="project" value="InterPro"/>
</dbReference>
<evidence type="ECO:0000256" key="3">
    <source>
        <dbReference type="ARBA" id="ARBA00023122"/>
    </source>
</evidence>
<dbReference type="GO" id="GO:0005975">
    <property type="term" value="P:carbohydrate metabolic process"/>
    <property type="evidence" value="ECO:0007669"/>
    <property type="project" value="InterPro"/>
</dbReference>
<keyword evidence="10" id="KW-0413">Isomerase</keyword>
<feature type="domain" description="CBS" evidence="8">
    <location>
        <begin position="276"/>
        <end position="327"/>
    </location>
</feature>
<dbReference type="NCBIfam" id="TIGR00393">
    <property type="entry name" value="kpsF"/>
    <property type="match status" value="1"/>
</dbReference>
<dbReference type="PIRSF" id="PIRSF004692">
    <property type="entry name" value="KdsD_KpsF"/>
    <property type="match status" value="1"/>
</dbReference>
<dbReference type="FunFam" id="3.40.50.10490:FF:000011">
    <property type="entry name" value="Arabinose 5-phosphate isomerase"/>
    <property type="match status" value="1"/>
</dbReference>
<dbReference type="GO" id="GO:0097367">
    <property type="term" value="F:carbohydrate derivative binding"/>
    <property type="evidence" value="ECO:0007669"/>
    <property type="project" value="InterPro"/>
</dbReference>
<feature type="binding site" evidence="5">
    <location>
        <position position="84"/>
    </location>
    <ligand>
        <name>Zn(2+)</name>
        <dbReference type="ChEBI" id="CHEBI:29105"/>
    </ligand>
</feature>
<dbReference type="SUPFAM" id="SSF53697">
    <property type="entry name" value="SIS domain"/>
    <property type="match status" value="1"/>
</dbReference>
<evidence type="ECO:0000259" key="8">
    <source>
        <dbReference type="PROSITE" id="PS51371"/>
    </source>
</evidence>
<dbReference type="InterPro" id="IPR035474">
    <property type="entry name" value="SIS_Kpsf"/>
</dbReference>
<dbReference type="Gene3D" id="3.10.580.10">
    <property type="entry name" value="CBS-domain"/>
    <property type="match status" value="1"/>
</dbReference>
<dbReference type="Gene3D" id="3.40.50.10490">
    <property type="entry name" value="Glucose-6-phosphate isomerase like protein, domain 1"/>
    <property type="match status" value="1"/>
</dbReference>
<feature type="site" description="Catalytically relevant" evidence="6">
    <location>
        <position position="195"/>
    </location>
</feature>
<dbReference type="InterPro" id="IPR001347">
    <property type="entry name" value="SIS_dom"/>
</dbReference>
<dbReference type="PROSITE" id="PS51371">
    <property type="entry name" value="CBS"/>
    <property type="match status" value="2"/>
</dbReference>
<feature type="domain" description="CBS" evidence="8">
    <location>
        <begin position="211"/>
        <end position="270"/>
    </location>
</feature>
<keyword evidence="3 7" id="KW-0129">CBS domain</keyword>
<evidence type="ECO:0000313" key="10">
    <source>
        <dbReference type="EMBL" id="RCL77525.1"/>
    </source>
</evidence>
<dbReference type="InterPro" id="IPR000644">
    <property type="entry name" value="CBS_dom"/>
</dbReference>
<dbReference type="GO" id="GO:0046872">
    <property type="term" value="F:metal ion binding"/>
    <property type="evidence" value="ECO:0007669"/>
    <property type="project" value="UniProtKB-KW"/>
</dbReference>
<protein>
    <submittedName>
        <fullName evidence="10">KpsF/GutQ family sugar-phosphate isomerase</fullName>
    </submittedName>
</protein>
<feature type="site" description="Catalytically relevant" evidence="6">
    <location>
        <position position="113"/>
    </location>
</feature>
<accession>A0A368E247</accession>
<evidence type="ECO:0000256" key="7">
    <source>
        <dbReference type="PROSITE-ProRule" id="PRU00703"/>
    </source>
</evidence>
<organism evidence="10 11">
    <name type="scientific">PS1 clade bacterium</name>
    <dbReference type="NCBI Taxonomy" id="2175152"/>
    <lineage>
        <taxon>Bacteria</taxon>
        <taxon>Pseudomonadati</taxon>
        <taxon>Pseudomonadota</taxon>
        <taxon>Alphaproteobacteria</taxon>
        <taxon>PS1 clade</taxon>
    </lineage>
</organism>
<dbReference type="InterPro" id="IPR046348">
    <property type="entry name" value="SIS_dom_sf"/>
</dbReference>
<comment type="similarity">
    <text evidence="1 4">Belongs to the SIS family. GutQ/KpsF subfamily.</text>
</comment>
<dbReference type="PANTHER" id="PTHR42745">
    <property type="match status" value="1"/>
</dbReference>
<dbReference type="InterPro" id="IPR046342">
    <property type="entry name" value="CBS_dom_sf"/>
</dbReference>
<reference evidence="10 11" key="1">
    <citation type="journal article" date="2018" name="Microbiome">
        <title>Fine metagenomic profile of the Mediterranean stratified and mixed water columns revealed by assembly and recruitment.</title>
        <authorList>
            <person name="Haro-Moreno J.M."/>
            <person name="Lopez-Perez M."/>
            <person name="De La Torre J.R."/>
            <person name="Picazo A."/>
            <person name="Camacho A."/>
            <person name="Rodriguez-Valera F."/>
        </authorList>
    </citation>
    <scope>NUCLEOTIDE SEQUENCE [LARGE SCALE GENOMIC DNA]</scope>
    <source>
        <strain evidence="10">MED-G55</strain>
    </source>
</reference>
<dbReference type="Proteomes" id="UP000252132">
    <property type="component" value="Unassembled WGS sequence"/>
</dbReference>
<comment type="caution">
    <text evidence="10">The sequence shown here is derived from an EMBL/GenBank/DDBJ whole genome shotgun (WGS) entry which is preliminary data.</text>
</comment>
<dbReference type="EMBL" id="QOQF01000007">
    <property type="protein sequence ID" value="RCL77525.1"/>
    <property type="molecule type" value="Genomic_DNA"/>
</dbReference>
<dbReference type="PROSITE" id="PS51464">
    <property type="entry name" value="SIS"/>
    <property type="match status" value="1"/>
</dbReference>
<proteinExistence type="inferred from homology"/>
<dbReference type="CDD" id="cd05014">
    <property type="entry name" value="SIS_Kpsf"/>
    <property type="match status" value="1"/>
</dbReference>
<feature type="site" description="Catalytically relevant" evidence="6">
    <location>
        <position position="154"/>
    </location>
</feature>
<dbReference type="InterPro" id="IPR050986">
    <property type="entry name" value="GutQ/KpsF_isomerases"/>
</dbReference>
<keyword evidence="5" id="KW-0862">Zinc</keyword>
<evidence type="ECO:0000313" key="11">
    <source>
        <dbReference type="Proteomes" id="UP000252132"/>
    </source>
</evidence>
<evidence type="ECO:0000256" key="1">
    <source>
        <dbReference type="ARBA" id="ARBA00008165"/>
    </source>
</evidence>
<evidence type="ECO:0000256" key="4">
    <source>
        <dbReference type="PIRNR" id="PIRNR004692"/>
    </source>
</evidence>
<name>A0A368E247_9PROT</name>
<gene>
    <name evidence="10" type="ORF">DBW69_02865</name>
</gene>
<evidence type="ECO:0000256" key="6">
    <source>
        <dbReference type="PIRSR" id="PIRSR004692-3"/>
    </source>
</evidence>
<dbReference type="GO" id="GO:0019146">
    <property type="term" value="F:arabinose-5-phosphate isomerase activity"/>
    <property type="evidence" value="ECO:0007669"/>
    <property type="project" value="UniProtKB-ARBA"/>
</dbReference>
<dbReference type="PANTHER" id="PTHR42745:SF1">
    <property type="entry name" value="ARABINOSE 5-PHOSPHATE ISOMERASE KDSD"/>
    <property type="match status" value="1"/>
</dbReference>
<dbReference type="CDD" id="cd04604">
    <property type="entry name" value="CBS_pair_SIS_assoc"/>
    <property type="match status" value="1"/>
</dbReference>
<keyword evidence="5" id="KW-0479">Metal-binding</keyword>
<dbReference type="SMART" id="SM00116">
    <property type="entry name" value="CBS"/>
    <property type="match status" value="2"/>
</dbReference>
<dbReference type="AlphaFoldDB" id="A0A368E247"/>
<evidence type="ECO:0000256" key="2">
    <source>
        <dbReference type="ARBA" id="ARBA00022737"/>
    </source>
</evidence>
<evidence type="ECO:0000256" key="5">
    <source>
        <dbReference type="PIRSR" id="PIRSR004692-2"/>
    </source>
</evidence>
<evidence type="ECO:0000259" key="9">
    <source>
        <dbReference type="PROSITE" id="PS51464"/>
    </source>
</evidence>
<dbReference type="InterPro" id="IPR004800">
    <property type="entry name" value="KdsD/KpsF-type"/>
</dbReference>
<feature type="domain" description="SIS" evidence="9">
    <location>
        <begin position="43"/>
        <end position="186"/>
    </location>
</feature>
<keyword evidence="2" id="KW-0677">Repeat</keyword>
<dbReference type="Pfam" id="PF01380">
    <property type="entry name" value="SIS"/>
    <property type="match status" value="1"/>
</dbReference>